<protein>
    <recommendedName>
        <fullName evidence="6">Mur ligase central domain-containing protein</fullName>
    </recommendedName>
</protein>
<evidence type="ECO:0000259" key="2">
    <source>
        <dbReference type="Pfam" id="PF01225"/>
    </source>
</evidence>
<feature type="domain" description="Mur ligase N-terminal catalytic" evidence="2">
    <location>
        <begin position="26"/>
        <end position="94"/>
    </location>
</feature>
<dbReference type="InterPro" id="IPR013221">
    <property type="entry name" value="Mur_ligase_cen"/>
</dbReference>
<feature type="domain" description="Mur ligase central" evidence="4">
    <location>
        <begin position="106"/>
        <end position="285"/>
    </location>
</feature>
<dbReference type="PANTHER" id="PTHR23135:SF4">
    <property type="entry name" value="UDP-N-ACETYLMURAMOYL-L-ALANYL-D-GLUTAMATE--2,6-DIAMINOPIMELATE LIGASE MURE HOMOLOG, CHLOROPLASTIC"/>
    <property type="match status" value="1"/>
</dbReference>
<dbReference type="InterPro" id="IPR000713">
    <property type="entry name" value="Mur_ligase_N"/>
</dbReference>
<dbReference type="GO" id="GO:0008360">
    <property type="term" value="P:regulation of cell shape"/>
    <property type="evidence" value="ECO:0007669"/>
    <property type="project" value="InterPro"/>
</dbReference>
<dbReference type="Pfam" id="PF08245">
    <property type="entry name" value="Mur_ligase_M"/>
    <property type="match status" value="1"/>
</dbReference>
<name>A0A381S6W5_9ZZZZ</name>
<evidence type="ECO:0000313" key="5">
    <source>
        <dbReference type="EMBL" id="SUZ99209.1"/>
    </source>
</evidence>
<comment type="similarity">
    <text evidence="1">Belongs to the MurCDEF family. MurE subfamily.</text>
</comment>
<feature type="domain" description="Mur ligase C-terminal" evidence="3">
    <location>
        <begin position="310"/>
        <end position="435"/>
    </location>
</feature>
<dbReference type="SUPFAM" id="SSF53244">
    <property type="entry name" value="MurD-like peptide ligases, peptide-binding domain"/>
    <property type="match status" value="1"/>
</dbReference>
<dbReference type="GO" id="GO:0051301">
    <property type="term" value="P:cell division"/>
    <property type="evidence" value="ECO:0007669"/>
    <property type="project" value="InterPro"/>
</dbReference>
<gene>
    <name evidence="5" type="ORF">METZ01_LOCUS52063</name>
</gene>
<evidence type="ECO:0008006" key="6">
    <source>
        <dbReference type="Google" id="ProtNLM"/>
    </source>
</evidence>
<accession>A0A381S6W5</accession>
<dbReference type="EMBL" id="UINC01002680">
    <property type="protein sequence ID" value="SUZ99209.1"/>
    <property type="molecule type" value="Genomic_DNA"/>
</dbReference>
<reference evidence="5" key="1">
    <citation type="submission" date="2018-05" db="EMBL/GenBank/DDBJ databases">
        <authorList>
            <person name="Lanie J.A."/>
            <person name="Ng W.-L."/>
            <person name="Kazmierczak K.M."/>
            <person name="Andrzejewski T.M."/>
            <person name="Davidsen T.M."/>
            <person name="Wayne K.J."/>
            <person name="Tettelin H."/>
            <person name="Glass J.I."/>
            <person name="Rusch D."/>
            <person name="Podicherti R."/>
            <person name="Tsui H.-C.T."/>
            <person name="Winkler M.E."/>
        </authorList>
    </citation>
    <scope>NUCLEOTIDE SEQUENCE</scope>
</reference>
<dbReference type="GO" id="GO:0016881">
    <property type="term" value="F:acid-amino acid ligase activity"/>
    <property type="evidence" value="ECO:0007669"/>
    <property type="project" value="InterPro"/>
</dbReference>
<dbReference type="NCBIfam" id="NF001126">
    <property type="entry name" value="PRK00139.1-4"/>
    <property type="match status" value="1"/>
</dbReference>
<dbReference type="PANTHER" id="PTHR23135">
    <property type="entry name" value="MUR LIGASE FAMILY MEMBER"/>
    <property type="match status" value="1"/>
</dbReference>
<dbReference type="InterPro" id="IPR035911">
    <property type="entry name" value="MurE/MurF_N"/>
</dbReference>
<sequence length="469" mass="49355">MRLEALLRSAGLDDPVEGGGPEVVRVAHDSRVVVTGDLFCCVPGDTYDGHDFAEGAVTAGAVAVLAERPLDLPVPVVIVNSVRRAMPHLVAAAEGWPSRDLDLVGVTGTNGKTSVVHLLDAVLERAGRTTATHGTLSGGRTTPEATDLQPLLRSWVATGVDAAAIEVSSHALSQHRVDGTTFAAVAFTNLSRDHLDYHQSMDDYEVAKARLFNGTFADHAVVVITGQAGRRMVDRAREAAMSVVEVGEPPDVVVGPDGVRFGWRGRTVMVNTGGRFTVANALVAAELSAVLGIHEDTVVEGLAAARPIPGRFEVVALEGGPLVVVDYAHTPDALTHALATAREMTTGSVLVVFGCGGDRDRGKRPEMGRVAEDGADQVVVTSDNPRGEPPEGVIADILTGMERPPTLVEPDRRRAIAGALGLAGRTDLVLLAGRGHEAVQDLGDKRISFDDRIVVREEWDVLAVGRGDG</sequence>
<dbReference type="SUPFAM" id="SSF53623">
    <property type="entry name" value="MurD-like peptide ligases, catalytic domain"/>
    <property type="match status" value="1"/>
</dbReference>
<dbReference type="GO" id="GO:0005737">
    <property type="term" value="C:cytoplasm"/>
    <property type="evidence" value="ECO:0007669"/>
    <property type="project" value="InterPro"/>
</dbReference>
<dbReference type="Pfam" id="PF01225">
    <property type="entry name" value="Mur_ligase"/>
    <property type="match status" value="1"/>
</dbReference>
<proteinExistence type="inferred from homology"/>
<dbReference type="InterPro" id="IPR005761">
    <property type="entry name" value="UDP-N-AcMur-Glu-dNH2Pim_ligase"/>
</dbReference>
<organism evidence="5">
    <name type="scientific">marine metagenome</name>
    <dbReference type="NCBI Taxonomy" id="408172"/>
    <lineage>
        <taxon>unclassified sequences</taxon>
        <taxon>metagenomes</taxon>
        <taxon>ecological metagenomes</taxon>
    </lineage>
</organism>
<dbReference type="Gene3D" id="3.40.1190.10">
    <property type="entry name" value="Mur-like, catalytic domain"/>
    <property type="match status" value="1"/>
</dbReference>
<dbReference type="InterPro" id="IPR004101">
    <property type="entry name" value="Mur_ligase_C"/>
</dbReference>
<dbReference type="HAMAP" id="MF_00208">
    <property type="entry name" value="MurE"/>
    <property type="match status" value="1"/>
</dbReference>
<dbReference type="AlphaFoldDB" id="A0A381S6W5"/>
<evidence type="ECO:0000259" key="4">
    <source>
        <dbReference type="Pfam" id="PF08245"/>
    </source>
</evidence>
<dbReference type="Gene3D" id="3.90.190.20">
    <property type="entry name" value="Mur ligase, C-terminal domain"/>
    <property type="match status" value="1"/>
</dbReference>
<dbReference type="Gene3D" id="3.40.1390.10">
    <property type="entry name" value="MurE/MurF, N-terminal domain"/>
    <property type="match status" value="1"/>
</dbReference>
<dbReference type="InterPro" id="IPR036615">
    <property type="entry name" value="Mur_ligase_C_dom_sf"/>
</dbReference>
<dbReference type="Pfam" id="PF02875">
    <property type="entry name" value="Mur_ligase_C"/>
    <property type="match status" value="1"/>
</dbReference>
<evidence type="ECO:0000256" key="1">
    <source>
        <dbReference type="ARBA" id="ARBA00005898"/>
    </source>
</evidence>
<evidence type="ECO:0000259" key="3">
    <source>
        <dbReference type="Pfam" id="PF02875"/>
    </source>
</evidence>
<dbReference type="InterPro" id="IPR036565">
    <property type="entry name" value="Mur-like_cat_sf"/>
</dbReference>
<dbReference type="NCBIfam" id="TIGR01085">
    <property type="entry name" value="murE"/>
    <property type="match status" value="1"/>
</dbReference>
<dbReference type="SUPFAM" id="SSF63418">
    <property type="entry name" value="MurE/MurF N-terminal domain"/>
    <property type="match status" value="1"/>
</dbReference>
<dbReference type="GO" id="GO:0005524">
    <property type="term" value="F:ATP binding"/>
    <property type="evidence" value="ECO:0007669"/>
    <property type="project" value="InterPro"/>
</dbReference>